<dbReference type="Proteomes" id="UP000193465">
    <property type="component" value="Unassembled WGS sequence"/>
</dbReference>
<dbReference type="AlphaFoldDB" id="A0A1X1U090"/>
<evidence type="ECO:0000256" key="1">
    <source>
        <dbReference type="SAM" id="MobiDB-lite"/>
    </source>
</evidence>
<name>A0A1X1U090_9MYCO</name>
<reference evidence="2 3" key="1">
    <citation type="submission" date="2016-01" db="EMBL/GenBank/DDBJ databases">
        <title>The new phylogeny of the genus Mycobacterium.</title>
        <authorList>
            <person name="Tarcisio F."/>
            <person name="Conor M."/>
            <person name="Antonella G."/>
            <person name="Elisabetta G."/>
            <person name="Giulia F.S."/>
            <person name="Sara T."/>
            <person name="Anna F."/>
            <person name="Clotilde B."/>
            <person name="Roberto B."/>
            <person name="Veronica D.S."/>
            <person name="Fabio R."/>
            <person name="Monica P."/>
            <person name="Olivier J."/>
            <person name="Enrico T."/>
            <person name="Nicola S."/>
        </authorList>
    </citation>
    <scope>NUCLEOTIDE SEQUENCE [LARGE SCALE GENOMIC DNA]</scope>
    <source>
        <strain evidence="2 3">ATCC 27353</strain>
    </source>
</reference>
<gene>
    <name evidence="2" type="ORF">AWC02_05100</name>
</gene>
<feature type="region of interest" description="Disordered" evidence="1">
    <location>
        <begin position="59"/>
        <end position="85"/>
    </location>
</feature>
<organism evidence="2 3">
    <name type="scientific">Mycolicibacter engbaekii</name>
    <dbReference type="NCBI Taxonomy" id="188915"/>
    <lineage>
        <taxon>Bacteria</taxon>
        <taxon>Bacillati</taxon>
        <taxon>Actinomycetota</taxon>
        <taxon>Actinomycetes</taxon>
        <taxon>Mycobacteriales</taxon>
        <taxon>Mycobacteriaceae</taxon>
        <taxon>Mycolicibacter</taxon>
    </lineage>
</organism>
<accession>A0A1X1U090</accession>
<proteinExistence type="predicted"/>
<feature type="compositionally biased region" description="Low complexity" evidence="1">
    <location>
        <begin position="73"/>
        <end position="85"/>
    </location>
</feature>
<protein>
    <submittedName>
        <fullName evidence="2">Uncharacterized protein</fullName>
    </submittedName>
</protein>
<evidence type="ECO:0000313" key="3">
    <source>
        <dbReference type="Proteomes" id="UP000193465"/>
    </source>
</evidence>
<dbReference type="EMBL" id="LQOT01000018">
    <property type="protein sequence ID" value="ORV50234.1"/>
    <property type="molecule type" value="Genomic_DNA"/>
</dbReference>
<evidence type="ECO:0000313" key="2">
    <source>
        <dbReference type="EMBL" id="ORV50234.1"/>
    </source>
</evidence>
<keyword evidence="3" id="KW-1185">Reference proteome</keyword>
<comment type="caution">
    <text evidence="2">The sequence shown here is derived from an EMBL/GenBank/DDBJ whole genome shotgun (WGS) entry which is preliminary data.</text>
</comment>
<sequence>MVCISVLIMNLRRARNTTIMPALGAFSQFVTHSAKLVRYAALRLIIGDAGRCRKSFGARPRCPPAAEREPAARRAQVGRAARVAG</sequence>